<dbReference type="EMBL" id="GBRH01173053">
    <property type="protein sequence ID" value="JAE24843.1"/>
    <property type="molecule type" value="Transcribed_RNA"/>
</dbReference>
<sequence>MNLDNILQPIMTWPQSASKSSSHIIS</sequence>
<reference evidence="1" key="2">
    <citation type="journal article" date="2015" name="Data Brief">
        <title>Shoot transcriptome of the giant reed, Arundo donax.</title>
        <authorList>
            <person name="Barrero R.A."/>
            <person name="Guerrero F.D."/>
            <person name="Moolhuijzen P."/>
            <person name="Goolsby J.A."/>
            <person name="Tidwell J."/>
            <person name="Bellgard S.E."/>
            <person name="Bellgard M.I."/>
        </authorList>
    </citation>
    <scope>NUCLEOTIDE SEQUENCE</scope>
    <source>
        <tissue evidence="1">Shoot tissue taken approximately 20 cm above the soil surface</tissue>
    </source>
</reference>
<protein>
    <submittedName>
        <fullName evidence="1">Uncharacterized protein</fullName>
    </submittedName>
</protein>
<evidence type="ECO:0000313" key="1">
    <source>
        <dbReference type="EMBL" id="JAE24843.1"/>
    </source>
</evidence>
<dbReference type="AlphaFoldDB" id="A0A0A9GW68"/>
<proteinExistence type="predicted"/>
<name>A0A0A9GW68_ARUDO</name>
<organism evidence="1">
    <name type="scientific">Arundo donax</name>
    <name type="common">Giant reed</name>
    <name type="synonym">Donax arundinaceus</name>
    <dbReference type="NCBI Taxonomy" id="35708"/>
    <lineage>
        <taxon>Eukaryota</taxon>
        <taxon>Viridiplantae</taxon>
        <taxon>Streptophyta</taxon>
        <taxon>Embryophyta</taxon>
        <taxon>Tracheophyta</taxon>
        <taxon>Spermatophyta</taxon>
        <taxon>Magnoliopsida</taxon>
        <taxon>Liliopsida</taxon>
        <taxon>Poales</taxon>
        <taxon>Poaceae</taxon>
        <taxon>PACMAD clade</taxon>
        <taxon>Arundinoideae</taxon>
        <taxon>Arundineae</taxon>
        <taxon>Arundo</taxon>
    </lineage>
</organism>
<reference evidence="1" key="1">
    <citation type="submission" date="2014-09" db="EMBL/GenBank/DDBJ databases">
        <authorList>
            <person name="Magalhaes I.L.F."/>
            <person name="Oliveira U."/>
            <person name="Santos F.R."/>
            <person name="Vidigal T.H.D.A."/>
            <person name="Brescovit A.D."/>
            <person name="Santos A.J."/>
        </authorList>
    </citation>
    <scope>NUCLEOTIDE SEQUENCE</scope>
    <source>
        <tissue evidence="1">Shoot tissue taken approximately 20 cm above the soil surface</tissue>
    </source>
</reference>
<accession>A0A0A9GW68</accession>